<reference evidence="3" key="1">
    <citation type="submission" date="2021-01" db="EMBL/GenBank/DDBJ databases">
        <authorList>
            <person name="Zhong Y.L."/>
        </authorList>
    </citation>
    <scope>NUCLEOTIDE SEQUENCE</scope>
    <source>
        <strain evidence="3">KCTC 23302</strain>
    </source>
</reference>
<accession>A0A937DBW8</accession>
<dbReference type="PROSITE" id="PS51184">
    <property type="entry name" value="JMJC"/>
    <property type="match status" value="1"/>
</dbReference>
<dbReference type="SUPFAM" id="SSF51197">
    <property type="entry name" value="Clavaminate synthase-like"/>
    <property type="match status" value="1"/>
</dbReference>
<sequence length="331" mass="38678">MNTIIENTIELDPVSEYTTKTKGFTGLNDDLFSVLPGIEKAKEAPSIDVSDLNQQNFHNDWVSNNKPCLIKGAIKHWPATQKVKNEDYWLSVCDDFHIRVYPHMNYNMWDRQKVDSERITFHNAIKRLHRNEDYILSIPSEKIAEGNRFSELIKEMPGFSFLSNKIKPRMYDQRRFFMYRRAATSWHYHNVDETLMCQVSGAKKVALLPPDIPKAKQICDFLTNEKYLNEEKLDESLQLESMVVTVEEGDALYIPPYWHHAVVPVDGNIGFTLAYCWKSPWYKLGDLSNYFVRKLYKDGFWPLKLTSLIMPFIGVVSIGHHLINKLYKVFK</sequence>
<keyword evidence="1" id="KW-1133">Transmembrane helix</keyword>
<dbReference type="PANTHER" id="PTHR12461:SF105">
    <property type="entry name" value="HYPOXIA-INDUCIBLE FACTOR 1-ALPHA INHIBITOR"/>
    <property type="match status" value="1"/>
</dbReference>
<dbReference type="EMBL" id="JAERQJ010000021">
    <property type="protein sequence ID" value="MBL0686157.1"/>
    <property type="molecule type" value="Genomic_DNA"/>
</dbReference>
<dbReference type="InterPro" id="IPR041667">
    <property type="entry name" value="Cupin_8"/>
</dbReference>
<comment type="caution">
    <text evidence="3">The sequence shown here is derived from an EMBL/GenBank/DDBJ whole genome shotgun (WGS) entry which is preliminary data.</text>
</comment>
<evidence type="ECO:0000256" key="1">
    <source>
        <dbReference type="SAM" id="Phobius"/>
    </source>
</evidence>
<organism evidence="3 4">
    <name type="scientific">Aquimarina mytili</name>
    <dbReference type="NCBI Taxonomy" id="874423"/>
    <lineage>
        <taxon>Bacteria</taxon>
        <taxon>Pseudomonadati</taxon>
        <taxon>Bacteroidota</taxon>
        <taxon>Flavobacteriia</taxon>
        <taxon>Flavobacteriales</taxon>
        <taxon>Flavobacteriaceae</taxon>
        <taxon>Aquimarina</taxon>
    </lineage>
</organism>
<evidence type="ECO:0000259" key="2">
    <source>
        <dbReference type="PROSITE" id="PS51184"/>
    </source>
</evidence>
<dbReference type="PANTHER" id="PTHR12461">
    <property type="entry name" value="HYPOXIA-INDUCIBLE FACTOR 1 ALPHA INHIBITOR-RELATED"/>
    <property type="match status" value="1"/>
</dbReference>
<evidence type="ECO:0000313" key="4">
    <source>
        <dbReference type="Proteomes" id="UP000651057"/>
    </source>
</evidence>
<keyword evidence="4" id="KW-1185">Reference proteome</keyword>
<dbReference type="Pfam" id="PF13621">
    <property type="entry name" value="Cupin_8"/>
    <property type="match status" value="1"/>
</dbReference>
<evidence type="ECO:0000313" key="3">
    <source>
        <dbReference type="EMBL" id="MBL0686157.1"/>
    </source>
</evidence>
<protein>
    <submittedName>
        <fullName evidence="3">Cupin-like domain-containing protein</fullName>
    </submittedName>
</protein>
<name>A0A937DBW8_9FLAO</name>
<dbReference type="InterPro" id="IPR003347">
    <property type="entry name" value="JmjC_dom"/>
</dbReference>
<keyword evidence="1" id="KW-0472">Membrane</keyword>
<proteinExistence type="predicted"/>
<dbReference type="Proteomes" id="UP000651057">
    <property type="component" value="Unassembled WGS sequence"/>
</dbReference>
<gene>
    <name evidence="3" type="ORF">JJQ60_21715</name>
</gene>
<keyword evidence="1" id="KW-0812">Transmembrane</keyword>
<feature type="domain" description="JmjC" evidence="2">
    <location>
        <begin position="127"/>
        <end position="296"/>
    </location>
</feature>
<dbReference type="AlphaFoldDB" id="A0A937DBW8"/>
<dbReference type="Gene3D" id="2.60.120.650">
    <property type="entry name" value="Cupin"/>
    <property type="match status" value="1"/>
</dbReference>
<dbReference type="RefSeq" id="WP_201924745.1">
    <property type="nucleotide sequence ID" value="NZ_BAABAX010000006.1"/>
</dbReference>
<feature type="transmembrane region" description="Helical" evidence="1">
    <location>
        <begin position="301"/>
        <end position="323"/>
    </location>
</feature>